<dbReference type="InterPro" id="IPR015342">
    <property type="entry name" value="PEX1-N_C-lobe"/>
</dbReference>
<evidence type="ECO:0000256" key="2">
    <source>
        <dbReference type="ARBA" id="ARBA00022840"/>
    </source>
</evidence>
<evidence type="ECO:0000313" key="7">
    <source>
        <dbReference type="WBParaSite" id="Pan_g2526.t1"/>
    </source>
</evidence>
<keyword evidence="2" id="KW-0067">ATP-binding</keyword>
<evidence type="ECO:0000313" key="6">
    <source>
        <dbReference type="Proteomes" id="UP000492821"/>
    </source>
</evidence>
<evidence type="ECO:0000256" key="3">
    <source>
        <dbReference type="ARBA" id="ARBA00032509"/>
    </source>
</evidence>
<dbReference type="GO" id="GO:0005524">
    <property type="term" value="F:ATP binding"/>
    <property type="evidence" value="ECO:0007669"/>
    <property type="project" value="UniProtKB-KW"/>
</dbReference>
<reference evidence="6" key="1">
    <citation type="journal article" date="2013" name="Genetics">
        <title>The draft genome and transcriptome of Panagrellus redivivus are shaped by the harsh demands of a free-living lifestyle.</title>
        <authorList>
            <person name="Srinivasan J."/>
            <person name="Dillman A.R."/>
            <person name="Macchietto M.G."/>
            <person name="Heikkinen L."/>
            <person name="Lakso M."/>
            <person name="Fracchia K.M."/>
            <person name="Antoshechkin I."/>
            <person name="Mortazavi A."/>
            <person name="Wong G."/>
            <person name="Sternberg P.W."/>
        </authorList>
    </citation>
    <scope>NUCLEOTIDE SEQUENCE [LARGE SCALE GENOMIC DNA]</scope>
    <source>
        <strain evidence="6">MT8872</strain>
    </source>
</reference>
<dbReference type="CDD" id="cd00009">
    <property type="entry name" value="AAA"/>
    <property type="match status" value="1"/>
</dbReference>
<keyword evidence="6" id="KW-1185">Reference proteome</keyword>
<proteinExistence type="predicted"/>
<dbReference type="WBParaSite" id="Pan_g2526.t1">
    <property type="protein sequence ID" value="Pan_g2526.t1"/>
    <property type="gene ID" value="Pan_g2526"/>
</dbReference>
<dbReference type="InterPro" id="IPR003959">
    <property type="entry name" value="ATPase_AAA_core"/>
</dbReference>
<dbReference type="Proteomes" id="UP000492821">
    <property type="component" value="Unassembled WGS sequence"/>
</dbReference>
<name>A0A7E4VS65_PANRE</name>
<keyword evidence="1" id="KW-0547">Nucleotide-binding</keyword>
<dbReference type="GO" id="GO:0007031">
    <property type="term" value="P:peroxisome organization"/>
    <property type="evidence" value="ECO:0007669"/>
    <property type="project" value="InterPro"/>
</dbReference>
<dbReference type="Gene3D" id="3.40.50.300">
    <property type="entry name" value="P-loop containing nucleotide triphosphate hydrolases"/>
    <property type="match status" value="1"/>
</dbReference>
<dbReference type="SUPFAM" id="SSF54585">
    <property type="entry name" value="Cdc48 domain 2-like"/>
    <property type="match status" value="1"/>
</dbReference>
<accession>A0A7E4VS65</accession>
<dbReference type="GO" id="GO:0005777">
    <property type="term" value="C:peroxisome"/>
    <property type="evidence" value="ECO:0007669"/>
    <property type="project" value="InterPro"/>
</dbReference>
<feature type="domain" description="AAA+ ATPase" evidence="5">
    <location>
        <begin position="472"/>
        <end position="613"/>
    </location>
</feature>
<dbReference type="SUPFAM" id="SSF52540">
    <property type="entry name" value="P-loop containing nucleoside triphosphate hydrolases"/>
    <property type="match status" value="1"/>
</dbReference>
<dbReference type="InterPro" id="IPR027417">
    <property type="entry name" value="P-loop_NTPase"/>
</dbReference>
<dbReference type="InterPro" id="IPR003593">
    <property type="entry name" value="AAA+_ATPase"/>
</dbReference>
<dbReference type="Gene3D" id="3.10.330.10">
    <property type="match status" value="1"/>
</dbReference>
<organism evidence="6 7">
    <name type="scientific">Panagrellus redivivus</name>
    <name type="common">Microworm</name>
    <dbReference type="NCBI Taxonomy" id="6233"/>
    <lineage>
        <taxon>Eukaryota</taxon>
        <taxon>Metazoa</taxon>
        <taxon>Ecdysozoa</taxon>
        <taxon>Nematoda</taxon>
        <taxon>Chromadorea</taxon>
        <taxon>Rhabditida</taxon>
        <taxon>Tylenchina</taxon>
        <taxon>Panagrolaimomorpha</taxon>
        <taxon>Panagrolaimoidea</taxon>
        <taxon>Panagrolaimidae</taxon>
        <taxon>Panagrellus</taxon>
    </lineage>
</organism>
<evidence type="ECO:0000256" key="4">
    <source>
        <dbReference type="ARBA" id="ARBA00034532"/>
    </source>
</evidence>
<dbReference type="InterPro" id="IPR029067">
    <property type="entry name" value="CDC48_domain_2-like_sf"/>
</dbReference>
<protein>
    <recommendedName>
        <fullName evidence="4">Peroxisomal ATPase PEX1</fullName>
    </recommendedName>
    <alternativeName>
        <fullName evidence="3">Peroxin-1</fullName>
    </alternativeName>
</protein>
<evidence type="ECO:0000259" key="5">
    <source>
        <dbReference type="SMART" id="SM00382"/>
    </source>
</evidence>
<evidence type="ECO:0000256" key="1">
    <source>
        <dbReference type="ARBA" id="ARBA00022741"/>
    </source>
</evidence>
<dbReference type="GO" id="GO:0016887">
    <property type="term" value="F:ATP hydrolysis activity"/>
    <property type="evidence" value="ECO:0007669"/>
    <property type="project" value="InterPro"/>
</dbReference>
<reference evidence="7" key="2">
    <citation type="submission" date="2020-10" db="UniProtKB">
        <authorList>
            <consortium name="WormBaseParasite"/>
        </authorList>
    </citation>
    <scope>IDENTIFICATION</scope>
</reference>
<dbReference type="AlphaFoldDB" id="A0A7E4VS65"/>
<dbReference type="SMART" id="SM00382">
    <property type="entry name" value="AAA"/>
    <property type="match status" value="1"/>
</dbReference>
<dbReference type="Pfam" id="PF09262">
    <property type="entry name" value="PEX-1N"/>
    <property type="match status" value="1"/>
</dbReference>
<sequence length="615" mass="68733">MTFVVKIIENPSQLNCFGYLLRTPTTTPSSHAFGVFHCTQIHANNPATFVIQVFGEQSPFSFIQFHPIFAHVLGVAAGDELVLEPVSQIPTCTSMEIYPETYEDWNVIETTAVVIEDLFLDQIRIVSTGMQFVLFVAQNVAVKFRVLSTTPADAPEGAVIASNMTEVLVAPRVQSKKTPIHGSINSQSGPPRSFADKIGDSAKSTILNQFTCPEERSRVLRILSTDLVDFDFQHLKFGNQNYIIALNEERSSMIRKSLVNIGKPSNQFLFLIELPQSSCNEYIQEVINLLQKYPGHCITSSPELHQFIECTTIKINYLTPSDVTVVRELYVSDESALDIDGDASDIDLKAIRNVLYQNFNSDDVYLPVIVPEDGIFVDLPVDGTTKSFRLESRHSHDNCNIFWPDSMPNITAVYPNDDTVASKRPKPSENVESAVSFTNFGTLNFSKSALRNQVDQIVAVYNEITTSSESKLEYRALITGHHGSGRSTLLKLIANHSFLENCVFSVYINCNGWKSKSVETVQKQLSDALKFVQKRKPSILFLDNIDFLNVNLDDEDRSKFVAKVYYYIAKALFSTPDVSIVATAKSIHDLPPALLAVDSKRLFDSVFEVVSLNQF</sequence>
<dbReference type="Pfam" id="PF00004">
    <property type="entry name" value="AAA"/>
    <property type="match status" value="1"/>
</dbReference>